<evidence type="ECO:0000313" key="3">
    <source>
        <dbReference type="Proteomes" id="UP000799776"/>
    </source>
</evidence>
<feature type="signal peptide" evidence="1">
    <location>
        <begin position="1"/>
        <end position="18"/>
    </location>
</feature>
<dbReference type="OrthoDB" id="4074350at2759"/>
<keyword evidence="1" id="KW-0732">Signal</keyword>
<dbReference type="AlphaFoldDB" id="A0A9P4HRF9"/>
<reference evidence="2" key="1">
    <citation type="journal article" date="2020" name="Stud. Mycol.">
        <title>101 Dothideomycetes genomes: a test case for predicting lifestyles and emergence of pathogens.</title>
        <authorList>
            <person name="Haridas S."/>
            <person name="Albert R."/>
            <person name="Binder M."/>
            <person name="Bloem J."/>
            <person name="Labutti K."/>
            <person name="Salamov A."/>
            <person name="Andreopoulos B."/>
            <person name="Baker S."/>
            <person name="Barry K."/>
            <person name="Bills G."/>
            <person name="Bluhm B."/>
            <person name="Cannon C."/>
            <person name="Castanera R."/>
            <person name="Culley D."/>
            <person name="Daum C."/>
            <person name="Ezra D."/>
            <person name="Gonzalez J."/>
            <person name="Henrissat B."/>
            <person name="Kuo A."/>
            <person name="Liang C."/>
            <person name="Lipzen A."/>
            <person name="Lutzoni F."/>
            <person name="Magnuson J."/>
            <person name="Mondo S."/>
            <person name="Nolan M."/>
            <person name="Ohm R."/>
            <person name="Pangilinan J."/>
            <person name="Park H.-J."/>
            <person name="Ramirez L."/>
            <person name="Alfaro M."/>
            <person name="Sun H."/>
            <person name="Tritt A."/>
            <person name="Yoshinaga Y."/>
            <person name="Zwiers L.-H."/>
            <person name="Turgeon B."/>
            <person name="Goodwin S."/>
            <person name="Spatafora J."/>
            <person name="Crous P."/>
            <person name="Grigoriev I."/>
        </authorList>
    </citation>
    <scope>NUCLEOTIDE SEQUENCE</scope>
    <source>
        <strain evidence="2">CBS 121410</strain>
    </source>
</reference>
<protein>
    <submittedName>
        <fullName evidence="2">Uncharacterized protein</fullName>
    </submittedName>
</protein>
<organism evidence="2 3">
    <name type="scientific">Saccharata proteae CBS 121410</name>
    <dbReference type="NCBI Taxonomy" id="1314787"/>
    <lineage>
        <taxon>Eukaryota</taxon>
        <taxon>Fungi</taxon>
        <taxon>Dikarya</taxon>
        <taxon>Ascomycota</taxon>
        <taxon>Pezizomycotina</taxon>
        <taxon>Dothideomycetes</taxon>
        <taxon>Dothideomycetes incertae sedis</taxon>
        <taxon>Botryosphaeriales</taxon>
        <taxon>Saccharataceae</taxon>
        <taxon>Saccharata</taxon>
    </lineage>
</organism>
<name>A0A9P4HRF9_9PEZI</name>
<evidence type="ECO:0000256" key="1">
    <source>
        <dbReference type="SAM" id="SignalP"/>
    </source>
</evidence>
<accession>A0A9P4HRF9</accession>
<feature type="chain" id="PRO_5040153246" evidence="1">
    <location>
        <begin position="19"/>
        <end position="845"/>
    </location>
</feature>
<sequence>MKLLLPAALLGVAAVANASSCSSAYSECLLNGTSGGCGGLIAACKDSCSETLDFCNKETGNATSCTSEYSTCLYSTLTLSSSCVSTYDICRSNVSGFNGDSDHTCNAGLAECKQNCGVLKDLCETSGLFTSSECVAQQGQCLDSFTEIASGGSCVEQYDVCRSSITGADGDSDNQCSTAMAQCKDECANRLDACNTSGAFTTAQCEAQENSCLDNYPAQHPEGSDCVSKFYTCRETNNTSVCNTELAACKEECSVEYDAALSSGTANTTRAQSQYGSCLDLYTPAASGTDCVSDYRRCIIMGNSSAVCGASLAQCKDSCGEVYDTCNTSGFENKTACLQQYQLCYDDVKSAAYMLDDCVTRFEESKANGDSDAFSSAVLADCKQECSNIESTCEASGDTSEWPICQSQYQGCLDSFSFSFSSSSTPDCVTSFRESTMSNATDADSSALLATCKNDCSSVYSTCLSSGETKYEAACLSQYDSCLVSFNSTLFGPGTDCDSKMSSWKSAGLPDNVVQAKMATCKNDCSDIWSTCLSSGDASLKEPCSDLNVKCLGSSSARAVNSTSSATNGTTPSTSAIAISTGITNATSASTSDLVSSESPRISIMAASTSVAPYAYKNVTASASSTGPATVLPSTTITDVIYTTITTCPAGETLTSSGSTTVLSTPSVITTTITSQSTITGYVTVFASSETPSAQATSTATTHTTDYVTEVVYTTITTCPAGKTLTQSGSTTVLTVPSVMTSTITYSSLVTATSTEAAPSSTTIYTTSTAYTTKTNTITSTDAAGSTTTYVTEVVTDYTTICPVTAEASSAAASTAAAWTAPIWTNGTVAAGSRPAWAPTAGRSG</sequence>
<proteinExistence type="predicted"/>
<keyword evidence="3" id="KW-1185">Reference proteome</keyword>
<comment type="caution">
    <text evidence="2">The sequence shown here is derived from an EMBL/GenBank/DDBJ whole genome shotgun (WGS) entry which is preliminary data.</text>
</comment>
<gene>
    <name evidence="2" type="ORF">K490DRAFT_68683</name>
</gene>
<dbReference type="EMBL" id="ML978740">
    <property type="protein sequence ID" value="KAF2084563.1"/>
    <property type="molecule type" value="Genomic_DNA"/>
</dbReference>
<evidence type="ECO:0000313" key="2">
    <source>
        <dbReference type="EMBL" id="KAF2084563.1"/>
    </source>
</evidence>
<dbReference type="Proteomes" id="UP000799776">
    <property type="component" value="Unassembled WGS sequence"/>
</dbReference>